<dbReference type="PANTHER" id="PTHR22911">
    <property type="entry name" value="ACYL-MALONYL CONDENSING ENZYME-RELATED"/>
    <property type="match status" value="1"/>
</dbReference>
<evidence type="ECO:0000259" key="6">
    <source>
        <dbReference type="Pfam" id="PF00892"/>
    </source>
</evidence>
<feature type="transmembrane region" description="Helical" evidence="5">
    <location>
        <begin position="41"/>
        <end position="60"/>
    </location>
</feature>
<protein>
    <recommendedName>
        <fullName evidence="6">EamA domain-containing protein</fullName>
    </recommendedName>
</protein>
<evidence type="ECO:0000256" key="5">
    <source>
        <dbReference type="SAM" id="Phobius"/>
    </source>
</evidence>
<organism evidence="7 8">
    <name type="scientific">Halteria grandinella</name>
    <dbReference type="NCBI Taxonomy" id="5974"/>
    <lineage>
        <taxon>Eukaryota</taxon>
        <taxon>Sar</taxon>
        <taxon>Alveolata</taxon>
        <taxon>Ciliophora</taxon>
        <taxon>Intramacronucleata</taxon>
        <taxon>Spirotrichea</taxon>
        <taxon>Stichotrichia</taxon>
        <taxon>Sporadotrichida</taxon>
        <taxon>Halteriidae</taxon>
        <taxon>Halteria</taxon>
    </lineage>
</organism>
<feature type="transmembrane region" description="Helical" evidence="5">
    <location>
        <begin position="135"/>
        <end position="155"/>
    </location>
</feature>
<evidence type="ECO:0000313" key="7">
    <source>
        <dbReference type="EMBL" id="TNV77669.1"/>
    </source>
</evidence>
<comment type="caution">
    <text evidence="7">The sequence shown here is derived from an EMBL/GenBank/DDBJ whole genome shotgun (WGS) entry which is preliminary data.</text>
</comment>
<feature type="transmembrane region" description="Helical" evidence="5">
    <location>
        <begin position="226"/>
        <end position="243"/>
    </location>
</feature>
<dbReference type="EMBL" id="RRYP01011524">
    <property type="protein sequence ID" value="TNV77669.1"/>
    <property type="molecule type" value="Genomic_DNA"/>
</dbReference>
<keyword evidence="3 5" id="KW-1133">Transmembrane helix</keyword>
<evidence type="ECO:0000256" key="1">
    <source>
        <dbReference type="ARBA" id="ARBA00004141"/>
    </source>
</evidence>
<name>A0A8J8NMQ2_HALGN</name>
<keyword evidence="4 5" id="KW-0472">Membrane</keyword>
<accession>A0A8J8NMQ2</accession>
<dbReference type="InterPro" id="IPR000620">
    <property type="entry name" value="EamA_dom"/>
</dbReference>
<dbReference type="Proteomes" id="UP000785679">
    <property type="component" value="Unassembled WGS sequence"/>
</dbReference>
<dbReference type="PANTHER" id="PTHR22911:SF6">
    <property type="entry name" value="SOLUTE CARRIER FAMILY 35 MEMBER G1"/>
    <property type="match status" value="1"/>
</dbReference>
<feature type="transmembrane region" description="Helical" evidence="5">
    <location>
        <begin position="12"/>
        <end position="35"/>
    </location>
</feature>
<keyword evidence="8" id="KW-1185">Reference proteome</keyword>
<feature type="domain" description="EamA" evidence="6">
    <location>
        <begin position="7"/>
        <end position="81"/>
    </location>
</feature>
<dbReference type="Pfam" id="PF00892">
    <property type="entry name" value="EamA"/>
    <property type="match status" value="2"/>
</dbReference>
<reference evidence="7" key="1">
    <citation type="submission" date="2019-06" db="EMBL/GenBank/DDBJ databases">
        <authorList>
            <person name="Zheng W."/>
        </authorList>
    </citation>
    <scope>NUCLEOTIDE SEQUENCE</scope>
    <source>
        <strain evidence="7">QDHG01</strain>
    </source>
</reference>
<proteinExistence type="predicted"/>
<keyword evidence="2 5" id="KW-0812">Transmembrane</keyword>
<gene>
    <name evidence="7" type="ORF">FGO68_gene8459</name>
</gene>
<comment type="subcellular location">
    <subcellularLocation>
        <location evidence="1">Membrane</location>
        <topology evidence="1">Multi-pass membrane protein</topology>
    </subcellularLocation>
</comment>
<dbReference type="InterPro" id="IPR037185">
    <property type="entry name" value="EmrE-like"/>
</dbReference>
<evidence type="ECO:0000256" key="2">
    <source>
        <dbReference type="ARBA" id="ARBA00022692"/>
    </source>
</evidence>
<dbReference type="GO" id="GO:0016020">
    <property type="term" value="C:membrane"/>
    <property type="evidence" value="ECO:0007669"/>
    <property type="project" value="UniProtKB-SubCell"/>
</dbReference>
<dbReference type="SUPFAM" id="SSF103481">
    <property type="entry name" value="Multidrug resistance efflux transporter EmrE"/>
    <property type="match status" value="2"/>
</dbReference>
<feature type="transmembrane region" description="Helical" evidence="5">
    <location>
        <begin position="67"/>
        <end position="83"/>
    </location>
</feature>
<dbReference type="AlphaFoldDB" id="A0A8J8NMQ2"/>
<evidence type="ECO:0000313" key="8">
    <source>
        <dbReference type="Proteomes" id="UP000785679"/>
    </source>
</evidence>
<evidence type="ECO:0000256" key="4">
    <source>
        <dbReference type="ARBA" id="ARBA00023136"/>
    </source>
</evidence>
<feature type="transmembrane region" description="Helical" evidence="5">
    <location>
        <begin position="103"/>
        <end position="123"/>
    </location>
</feature>
<evidence type="ECO:0000256" key="3">
    <source>
        <dbReference type="ARBA" id="ARBA00022989"/>
    </source>
</evidence>
<feature type="domain" description="EamA" evidence="6">
    <location>
        <begin position="108"/>
        <end position="234"/>
    </location>
</feature>
<sequence>MYDTIPRAQYWTLFFRCVQGGFGFMCLYTCIKYFPLVFVSLVQNIAPLLIALFSYYFYAVGLSRHDMIILMLSFIGVIVLITGSLDSNEESDTTEGDYSTSQLIIPALCLIVIPFNTATVRLFMRSLKDLNELTLGALIVTAMLILYLPIVVIFYGFDYLDTFDNTDWGICVLLGFTSSTLQVLMAKSIQYEEPARLAVLNYFQPIIQLILDVIFLHNIFTGQQMLGAGIIFVANSASWVFKVQKAFFSEKKMVEAPGNTQVDEEVKSSRQKD</sequence>